<feature type="compositionally biased region" description="Acidic residues" evidence="2">
    <location>
        <begin position="581"/>
        <end position="610"/>
    </location>
</feature>
<dbReference type="EMBL" id="JAHWGI010001356">
    <property type="protein sequence ID" value="KAK3928874.1"/>
    <property type="molecule type" value="Genomic_DNA"/>
</dbReference>
<feature type="compositionally biased region" description="Basic and acidic residues" evidence="2">
    <location>
        <begin position="614"/>
        <end position="628"/>
    </location>
</feature>
<sequence length="666" mass="76987">MKTPVAYCKVLKTQKWTKVNLADIQEVNSNNRLCPFDEATYKKGNKYVIKDNSSNKYLVICVVEFAGKSIFLLRHSDTELDSKLFDDDGNRKRFAISKRLSLGPTELEASDLEGCEINASKLERAMVNGMRKKKDAEESDNILQVMSTKNIMKRKDGKLVRFLKLVDFGELIVILFNTSVIPQKRKSDLNVGETKKATVEDNRKILKLASKVSPKKRSMSVKEHLSPKKKKIKADASQREAQQGNTDEEEERQLKSQEEKQQQTEEEKQQKIQEEKQRKTEEENQRKTEEEKQRKIQEEKQRKIQEEKQRKTEEEKQRKIQEEKQRKIQEEQQRKIQEEKQRKTEDEKQRKTEEKKQQKTQEDCIKDSTQDFTGEDFHSCGNAVCASQLSMALLALQKSDERCAALLENFNGLKKELREIKDAISSGTPQVKSKKETCKLRNLRDVNPETDLEYTIPDGMVHIGGGKCISLVHVAKLEKLDDLRGRLAGLCRLYWPGKELNEWSLSGKKGKNTVNKITNDYSAGMAEILRCMHWRKKANLEHSNVHRTLSRVISELHNKKGTKKSYWQKSPVKEKMRDMEGQSDEDVDKDEEDMEGQSDEDVDKDEEDNSNEQLNDKKSSTGSEKMRDMEEESGEDEDTDEEENSKELLNNKKRSSGSEASDSDSE</sequence>
<feature type="region of interest" description="Disordered" evidence="2">
    <location>
        <begin position="560"/>
        <end position="666"/>
    </location>
</feature>
<gene>
    <name evidence="3" type="ORF">KUF71_017098</name>
</gene>
<proteinExistence type="predicted"/>
<feature type="compositionally biased region" description="Basic and acidic residues" evidence="2">
    <location>
        <begin position="252"/>
        <end position="363"/>
    </location>
</feature>
<feature type="coiled-coil region" evidence="1">
    <location>
        <begin position="396"/>
        <end position="423"/>
    </location>
</feature>
<dbReference type="GO" id="GO:0003743">
    <property type="term" value="F:translation initiation factor activity"/>
    <property type="evidence" value="ECO:0007669"/>
    <property type="project" value="UniProtKB-KW"/>
</dbReference>
<organism evidence="3 4">
    <name type="scientific">Frankliniella fusca</name>
    <dbReference type="NCBI Taxonomy" id="407009"/>
    <lineage>
        <taxon>Eukaryota</taxon>
        <taxon>Metazoa</taxon>
        <taxon>Ecdysozoa</taxon>
        <taxon>Arthropoda</taxon>
        <taxon>Hexapoda</taxon>
        <taxon>Insecta</taxon>
        <taxon>Pterygota</taxon>
        <taxon>Neoptera</taxon>
        <taxon>Paraneoptera</taxon>
        <taxon>Thysanoptera</taxon>
        <taxon>Terebrantia</taxon>
        <taxon>Thripoidea</taxon>
        <taxon>Thripidae</taxon>
        <taxon>Frankliniella</taxon>
    </lineage>
</organism>
<dbReference type="AlphaFoldDB" id="A0AAE1HWN4"/>
<reference evidence="3" key="2">
    <citation type="journal article" date="2023" name="BMC Genomics">
        <title>Pest status, molecular evolution, and epigenetic factors derived from the genome assembly of Frankliniella fusca, a thysanopteran phytovirus vector.</title>
        <authorList>
            <person name="Catto M.A."/>
            <person name="Labadie P.E."/>
            <person name="Jacobson A.L."/>
            <person name="Kennedy G.G."/>
            <person name="Srinivasan R."/>
            <person name="Hunt B.G."/>
        </authorList>
    </citation>
    <scope>NUCLEOTIDE SEQUENCE</scope>
    <source>
        <strain evidence="3">PL_HMW_Pooled</strain>
    </source>
</reference>
<evidence type="ECO:0000256" key="1">
    <source>
        <dbReference type="SAM" id="Coils"/>
    </source>
</evidence>
<dbReference type="Proteomes" id="UP001219518">
    <property type="component" value="Unassembled WGS sequence"/>
</dbReference>
<evidence type="ECO:0000313" key="4">
    <source>
        <dbReference type="Proteomes" id="UP001219518"/>
    </source>
</evidence>
<evidence type="ECO:0000313" key="3">
    <source>
        <dbReference type="EMBL" id="KAK3928874.1"/>
    </source>
</evidence>
<reference evidence="3" key="1">
    <citation type="submission" date="2021-07" db="EMBL/GenBank/DDBJ databases">
        <authorList>
            <person name="Catto M.A."/>
            <person name="Jacobson A."/>
            <person name="Kennedy G."/>
            <person name="Labadie P."/>
            <person name="Hunt B.G."/>
            <person name="Srinivasan R."/>
        </authorList>
    </citation>
    <scope>NUCLEOTIDE SEQUENCE</scope>
    <source>
        <strain evidence="3">PL_HMW_Pooled</strain>
        <tissue evidence="3">Head</tissue>
    </source>
</reference>
<feature type="compositionally biased region" description="Basic and acidic residues" evidence="2">
    <location>
        <begin position="571"/>
        <end position="580"/>
    </location>
</feature>
<keyword evidence="4" id="KW-1185">Reference proteome</keyword>
<feature type="compositionally biased region" description="Acidic residues" evidence="2">
    <location>
        <begin position="629"/>
        <end position="644"/>
    </location>
</feature>
<keyword evidence="3" id="KW-0648">Protein biosynthesis</keyword>
<keyword evidence="3" id="KW-0396">Initiation factor</keyword>
<name>A0AAE1HWN4_9NEOP</name>
<protein>
    <submittedName>
        <fullName evidence="3">Translation initiation factor IF-2</fullName>
    </submittedName>
</protein>
<accession>A0AAE1HWN4</accession>
<evidence type="ECO:0000256" key="2">
    <source>
        <dbReference type="SAM" id="MobiDB-lite"/>
    </source>
</evidence>
<keyword evidence="1" id="KW-0175">Coiled coil</keyword>
<feature type="region of interest" description="Disordered" evidence="2">
    <location>
        <begin position="208"/>
        <end position="363"/>
    </location>
</feature>
<comment type="caution">
    <text evidence="3">The sequence shown here is derived from an EMBL/GenBank/DDBJ whole genome shotgun (WGS) entry which is preliminary data.</text>
</comment>